<dbReference type="EMBL" id="LFIW01002121">
    <property type="protein sequence ID" value="KZL79280.1"/>
    <property type="molecule type" value="Genomic_DNA"/>
</dbReference>
<organism evidence="2 3">
    <name type="scientific">Colletotrichum incanum</name>
    <name type="common">Soybean anthracnose fungus</name>
    <dbReference type="NCBI Taxonomy" id="1573173"/>
    <lineage>
        <taxon>Eukaryota</taxon>
        <taxon>Fungi</taxon>
        <taxon>Dikarya</taxon>
        <taxon>Ascomycota</taxon>
        <taxon>Pezizomycotina</taxon>
        <taxon>Sordariomycetes</taxon>
        <taxon>Hypocreomycetidae</taxon>
        <taxon>Glomerellales</taxon>
        <taxon>Glomerellaceae</taxon>
        <taxon>Colletotrichum</taxon>
        <taxon>Colletotrichum spaethianum species complex</taxon>
    </lineage>
</organism>
<keyword evidence="3" id="KW-1185">Reference proteome</keyword>
<dbReference type="Proteomes" id="UP000076584">
    <property type="component" value="Unassembled WGS sequence"/>
</dbReference>
<comment type="caution">
    <text evidence="2">The sequence shown here is derived from an EMBL/GenBank/DDBJ whole genome shotgun (WGS) entry which is preliminary data.</text>
</comment>
<evidence type="ECO:0000256" key="1">
    <source>
        <dbReference type="SAM" id="MobiDB-lite"/>
    </source>
</evidence>
<accession>A0A166ZRV9</accession>
<sequence>LGPRLLNSWAMLLFRYVSSPAPNLKVVATVEAADATGAAGRLGLVEGLPLVGSEHPGADALVVVHGDGDGDVVLKAGVALERADLDGTVPVDGAVGVLDDKGGQLLVALGGGREVLALGQQTELDALEPGEDEEGGGGGLNVVAGTADVGRVHDQPPAAGLVLGVLQALSKGGEVLGQLGDTGVAAGQQLDDLEEGDGVPADGTGPGQGGGTGHLVGPDSLLLLVKAVVEEVGGVVAGVSVNDVELVDNVVPGGGVLAVEEGGPLSVEGVGHEDAVEPHLVVVVGAAVEEAALRRARVAVQLVADGLGGSLVLLLAGTLVPPEDVVTNAVLVQGVLGRLPVKDATVGEDDAVVDAAAVPVDEGLVLGELDGGLEAVVEDSLGVVEGLLVVDLVLGEGLGGPGQVRASGRGGGSEEENGLHDWLGGQRKSDCVEPREGMTVVVREASVRPDLSRQDLQGWLRLGRRALFIGIQIGTKPVRHHHLERGRIFQRGHPLTGIWD</sequence>
<reference evidence="2 3" key="1">
    <citation type="submission" date="2015-06" db="EMBL/GenBank/DDBJ databases">
        <title>Survival trade-offs in plant roots during colonization by closely related pathogenic and mutualistic fungi.</title>
        <authorList>
            <person name="Hacquard S."/>
            <person name="Kracher B."/>
            <person name="Hiruma K."/>
            <person name="Weinman A."/>
            <person name="Muench P."/>
            <person name="Garrido Oter R."/>
            <person name="Ver Loren van Themaat E."/>
            <person name="Dallerey J.-F."/>
            <person name="Damm U."/>
            <person name="Henrissat B."/>
            <person name="Lespinet O."/>
            <person name="Thon M."/>
            <person name="Kemen E."/>
            <person name="McHardy A.C."/>
            <person name="Schulze-Lefert P."/>
            <person name="O'Connell R.J."/>
        </authorList>
    </citation>
    <scope>NUCLEOTIDE SEQUENCE [LARGE SCALE GENOMIC DNA]</scope>
    <source>
        <strain evidence="2 3">MAFF 238704</strain>
    </source>
</reference>
<evidence type="ECO:0000313" key="2">
    <source>
        <dbReference type="EMBL" id="KZL79280.1"/>
    </source>
</evidence>
<name>A0A166ZRV9_COLIC</name>
<feature type="compositionally biased region" description="Gly residues" evidence="1">
    <location>
        <begin position="204"/>
        <end position="213"/>
    </location>
</feature>
<protein>
    <submittedName>
        <fullName evidence="2">Uncharacterized protein</fullName>
    </submittedName>
</protein>
<dbReference type="AlphaFoldDB" id="A0A166ZRV9"/>
<feature type="region of interest" description="Disordered" evidence="1">
    <location>
        <begin position="403"/>
        <end position="430"/>
    </location>
</feature>
<gene>
    <name evidence="2" type="ORF">CI238_07545</name>
</gene>
<proteinExistence type="predicted"/>
<feature type="region of interest" description="Disordered" evidence="1">
    <location>
        <begin position="193"/>
        <end position="213"/>
    </location>
</feature>
<evidence type="ECO:0000313" key="3">
    <source>
        <dbReference type="Proteomes" id="UP000076584"/>
    </source>
</evidence>
<feature type="non-terminal residue" evidence="2">
    <location>
        <position position="1"/>
    </location>
</feature>